<evidence type="ECO:0000256" key="1">
    <source>
        <dbReference type="SAM" id="MobiDB-lite"/>
    </source>
</evidence>
<evidence type="ECO:0000313" key="4">
    <source>
        <dbReference type="Proteomes" id="UP001388673"/>
    </source>
</evidence>
<gene>
    <name evidence="3" type="ORF">IAR55_004971</name>
</gene>
<evidence type="ECO:0000256" key="2">
    <source>
        <dbReference type="SAM" id="Phobius"/>
    </source>
</evidence>
<dbReference type="GeneID" id="92182229"/>
<dbReference type="KEGG" id="kne:92182229"/>
<keyword evidence="2" id="KW-0472">Membrane</keyword>
<feature type="compositionally biased region" description="Low complexity" evidence="1">
    <location>
        <begin position="27"/>
        <end position="63"/>
    </location>
</feature>
<keyword evidence="2" id="KW-1133">Transmembrane helix</keyword>
<dbReference type="RefSeq" id="XP_066801524.1">
    <property type="nucleotide sequence ID" value="XM_066948065.1"/>
</dbReference>
<dbReference type="Proteomes" id="UP001388673">
    <property type="component" value="Unassembled WGS sequence"/>
</dbReference>
<proteinExistence type="predicted"/>
<evidence type="ECO:0000313" key="3">
    <source>
        <dbReference type="EMBL" id="KAK8849636.1"/>
    </source>
</evidence>
<feature type="transmembrane region" description="Helical" evidence="2">
    <location>
        <begin position="144"/>
        <end position="161"/>
    </location>
</feature>
<dbReference type="EMBL" id="JBCAWK010000009">
    <property type="protein sequence ID" value="KAK8849636.1"/>
    <property type="molecule type" value="Genomic_DNA"/>
</dbReference>
<accession>A0AAW0YMD3</accession>
<name>A0AAW0YMD3_9TREE</name>
<feature type="compositionally biased region" description="Low complexity" evidence="1">
    <location>
        <begin position="71"/>
        <end position="86"/>
    </location>
</feature>
<evidence type="ECO:0008006" key="5">
    <source>
        <dbReference type="Google" id="ProtNLM"/>
    </source>
</evidence>
<keyword evidence="2" id="KW-0812">Transmembrane</keyword>
<dbReference type="AlphaFoldDB" id="A0AAW0YMD3"/>
<sequence length="737" mass="84843">MSQHISPKSQVDNEAFVFDARHRSYPGSHSSSSSATGTLLASAGESSTSASSSSASTSSTPRSSESDPESESSSSAAFSSTSTSTSNHHLPSYAYPQTPSSLKGTRRLSFVSEYSQKIRQTLLLPRRRSSIPLVRVARRKTTQLVLAGAILFFTVLIVGELRSHRTRRTLWNREYGLREWDIRHPGDRVGNLISLRNDYGAEKRRELLTRRRLSEGEETNELYPDDEDTLRKAVGDKWPSWWGNVDDVGPSPFDHRPTPLPEGKAKRRMMFLTDYHDYLERMNTHTYEIVDAALRHPHLNVDVWGPNWAGYNRSIPLSANIRKRAHRLAQLEKSKKEFEESQKREAEEKEKERKWRAKRERLSRSLEVTRSPLQKKDDEEMEEDDEVWIRPEWNADVPEECNSEVEFDIVLTISNIFNENDPHVDALDCGALLVQQLGDCHSLRCSYEWYPHANNITLSKYAFELLELFDYDKVKAKYPNWNIGMFGHSPDTGNEWDFYPVPWANKTADAKTFGYDGSFYPIRTTVTNALNAHEEDPLSVNINDVIIKRHPHPGYFVWPPAEAREVPLETYELGHEYYQTHLMLREDFAKGMREAKICVFDSSLERKMIRKYAQAFLSGCVVAADLPTEQEDALSKFVIPLKSTWSIENINAALKYHLDRPELLQQMALDGFAYARQHLTTTNKVSHILEMADHYREGSRGYEFPYGFSMRCRSYWSDEDSYKPPWCAQDSHRGLEE</sequence>
<organism evidence="3 4">
    <name type="scientific">Kwoniella newhampshirensis</name>
    <dbReference type="NCBI Taxonomy" id="1651941"/>
    <lineage>
        <taxon>Eukaryota</taxon>
        <taxon>Fungi</taxon>
        <taxon>Dikarya</taxon>
        <taxon>Basidiomycota</taxon>
        <taxon>Agaricomycotina</taxon>
        <taxon>Tremellomycetes</taxon>
        <taxon>Tremellales</taxon>
        <taxon>Cryptococcaceae</taxon>
        <taxon>Kwoniella</taxon>
    </lineage>
</organism>
<keyword evidence="4" id="KW-1185">Reference proteome</keyword>
<feature type="region of interest" description="Disordered" evidence="1">
    <location>
        <begin position="333"/>
        <end position="354"/>
    </location>
</feature>
<comment type="caution">
    <text evidence="3">The sequence shown here is derived from an EMBL/GenBank/DDBJ whole genome shotgun (WGS) entry which is preliminary data.</text>
</comment>
<protein>
    <recommendedName>
        <fullName evidence="5">Glycosyl transferase CAP10 domain-containing protein</fullName>
    </recommendedName>
</protein>
<feature type="compositionally biased region" description="Basic and acidic residues" evidence="1">
    <location>
        <begin position="333"/>
        <end position="353"/>
    </location>
</feature>
<reference evidence="3 4" key="1">
    <citation type="journal article" date="2024" name="bioRxiv">
        <title>Comparative genomics of Cryptococcus and Kwoniella reveals pathogenesis evolution and contrasting karyotype dynamics via intercentromeric recombination or chromosome fusion.</title>
        <authorList>
            <person name="Coelho M.A."/>
            <person name="David-Palma M."/>
            <person name="Shea T."/>
            <person name="Bowers K."/>
            <person name="McGinley-Smith S."/>
            <person name="Mohammad A.W."/>
            <person name="Gnirke A."/>
            <person name="Yurkov A.M."/>
            <person name="Nowrousian M."/>
            <person name="Sun S."/>
            <person name="Cuomo C.A."/>
            <person name="Heitman J."/>
        </authorList>
    </citation>
    <scope>NUCLEOTIDE SEQUENCE [LARGE SCALE GENOMIC DNA]</scope>
    <source>
        <strain evidence="3 4">CBS 13917</strain>
    </source>
</reference>
<feature type="region of interest" description="Disordered" evidence="1">
    <location>
        <begin position="23"/>
        <end position="102"/>
    </location>
</feature>